<proteinExistence type="predicted"/>
<sequence length="230" mass="25795">MSLLKSITKSDGFRKILCWIGAQYIRFVYATGRWQVINGAVAQDYWDADRPFILAFWHGRILLMPYCWNRKKTIHMLISQHRDGQLIARTVGHFGIQTIEGSTSKGGATALRSMLKSLKNGECIGITPDGPRGPRMRASNGVVNVAKMAQVPVIPCAFGSVSRKHVRSWDRFCVAFPFSKGVFVWGNPIHVPKEAKGTELEAYRLKVEEELTRITNESDRLTGHPPVEAV</sequence>
<dbReference type="InterPro" id="IPR007172">
    <property type="entry name" value="DUF374"/>
</dbReference>
<comment type="caution">
    <text evidence="2">The sequence shown here is derived from an EMBL/GenBank/DDBJ whole genome shotgun (WGS) entry which is preliminary data.</text>
</comment>
<keyword evidence="3" id="KW-1185">Reference proteome</keyword>
<dbReference type="RefSeq" id="WP_188665684.1">
    <property type="nucleotide sequence ID" value="NZ_BMHV01000018.1"/>
</dbReference>
<dbReference type="Proteomes" id="UP000632498">
    <property type="component" value="Unassembled WGS sequence"/>
</dbReference>
<dbReference type="AlphaFoldDB" id="A0A917C441"/>
<reference evidence="2" key="2">
    <citation type="submission" date="2020-09" db="EMBL/GenBank/DDBJ databases">
        <authorList>
            <person name="Sun Q."/>
            <person name="Zhou Y."/>
        </authorList>
    </citation>
    <scope>NUCLEOTIDE SEQUENCE</scope>
    <source>
        <strain evidence="2">CGMCC 1.15254</strain>
    </source>
</reference>
<gene>
    <name evidence="2" type="ORF">GCM10011332_24800</name>
</gene>
<dbReference type="EMBL" id="BMHV01000018">
    <property type="protein sequence ID" value="GGF69730.1"/>
    <property type="molecule type" value="Genomic_DNA"/>
</dbReference>
<name>A0A917C441_9PROT</name>
<reference evidence="2" key="1">
    <citation type="journal article" date="2014" name="Int. J. Syst. Evol. Microbiol.">
        <title>Complete genome sequence of Corynebacterium casei LMG S-19264T (=DSM 44701T), isolated from a smear-ripened cheese.</title>
        <authorList>
            <consortium name="US DOE Joint Genome Institute (JGI-PGF)"/>
            <person name="Walter F."/>
            <person name="Albersmeier A."/>
            <person name="Kalinowski J."/>
            <person name="Ruckert C."/>
        </authorList>
    </citation>
    <scope>NUCLEOTIDE SEQUENCE</scope>
    <source>
        <strain evidence="2">CGMCC 1.15254</strain>
    </source>
</reference>
<evidence type="ECO:0000313" key="3">
    <source>
        <dbReference type="Proteomes" id="UP000632498"/>
    </source>
</evidence>
<accession>A0A917C441</accession>
<evidence type="ECO:0000313" key="2">
    <source>
        <dbReference type="EMBL" id="GGF69730.1"/>
    </source>
</evidence>
<evidence type="ECO:0000259" key="1">
    <source>
        <dbReference type="Pfam" id="PF04028"/>
    </source>
</evidence>
<dbReference type="Pfam" id="PF04028">
    <property type="entry name" value="DUF374"/>
    <property type="match status" value="1"/>
</dbReference>
<dbReference type="CDD" id="cd07983">
    <property type="entry name" value="LPLAT_DUF374-like"/>
    <property type="match status" value="1"/>
</dbReference>
<organism evidence="2 3">
    <name type="scientific">Terasakiella brassicae</name>
    <dbReference type="NCBI Taxonomy" id="1634917"/>
    <lineage>
        <taxon>Bacteria</taxon>
        <taxon>Pseudomonadati</taxon>
        <taxon>Pseudomonadota</taxon>
        <taxon>Alphaproteobacteria</taxon>
        <taxon>Rhodospirillales</taxon>
        <taxon>Terasakiellaceae</taxon>
        <taxon>Terasakiella</taxon>
    </lineage>
</organism>
<protein>
    <recommendedName>
        <fullName evidence="1">DUF374 domain-containing protein</fullName>
    </recommendedName>
</protein>
<feature type="domain" description="DUF374" evidence="1">
    <location>
        <begin position="68"/>
        <end position="135"/>
    </location>
</feature>